<accession>A0A2J6PZW6</accession>
<gene>
    <name evidence="1" type="ORF">NA56DRAFT_750285</name>
</gene>
<reference evidence="1 2" key="1">
    <citation type="submission" date="2016-05" db="EMBL/GenBank/DDBJ databases">
        <title>A degradative enzymes factory behind the ericoid mycorrhizal symbiosis.</title>
        <authorList>
            <consortium name="DOE Joint Genome Institute"/>
            <person name="Martino E."/>
            <person name="Morin E."/>
            <person name="Grelet G."/>
            <person name="Kuo A."/>
            <person name="Kohler A."/>
            <person name="Daghino S."/>
            <person name="Barry K."/>
            <person name="Choi C."/>
            <person name="Cichocki N."/>
            <person name="Clum A."/>
            <person name="Copeland A."/>
            <person name="Hainaut M."/>
            <person name="Haridas S."/>
            <person name="Labutti K."/>
            <person name="Lindquist E."/>
            <person name="Lipzen A."/>
            <person name="Khouja H.-R."/>
            <person name="Murat C."/>
            <person name="Ohm R."/>
            <person name="Olson A."/>
            <person name="Spatafora J."/>
            <person name="Veneault-Fourrey C."/>
            <person name="Henrissat B."/>
            <person name="Grigoriev I."/>
            <person name="Martin F."/>
            <person name="Perotto S."/>
        </authorList>
    </citation>
    <scope>NUCLEOTIDE SEQUENCE [LARGE SCALE GENOMIC DNA]</scope>
    <source>
        <strain evidence="1 2">UAMH 7357</strain>
    </source>
</reference>
<evidence type="ECO:0000313" key="2">
    <source>
        <dbReference type="Proteomes" id="UP000235672"/>
    </source>
</evidence>
<dbReference type="Proteomes" id="UP000235672">
    <property type="component" value="Unassembled WGS sequence"/>
</dbReference>
<dbReference type="AlphaFoldDB" id="A0A2J6PZW6"/>
<protein>
    <submittedName>
        <fullName evidence="1">Uncharacterized protein</fullName>
    </submittedName>
</protein>
<dbReference type="EMBL" id="KZ613488">
    <property type="protein sequence ID" value="PMD19580.1"/>
    <property type="molecule type" value="Genomic_DNA"/>
</dbReference>
<proteinExistence type="predicted"/>
<keyword evidence="2" id="KW-1185">Reference proteome</keyword>
<name>A0A2J6PZW6_9HELO</name>
<evidence type="ECO:0000313" key="1">
    <source>
        <dbReference type="EMBL" id="PMD19580.1"/>
    </source>
</evidence>
<sequence length="153" mass="17124">MILSGEIGQEIISGTSDTSLWQLLPIVNTVTIWVHAHGPNDQLEPNEVSSVLALPEQEANLQLMPIMDVRSSLFLPSEPSPRLILHTTSFTAVMDSGAIYLHLTLGSWNDARLRESTWLEGCMRNCSPETFHLDVTNELPLKKSLEIRSVVFW</sequence>
<organism evidence="1 2">
    <name type="scientific">Hyaloscypha hepaticicola</name>
    <dbReference type="NCBI Taxonomy" id="2082293"/>
    <lineage>
        <taxon>Eukaryota</taxon>
        <taxon>Fungi</taxon>
        <taxon>Dikarya</taxon>
        <taxon>Ascomycota</taxon>
        <taxon>Pezizomycotina</taxon>
        <taxon>Leotiomycetes</taxon>
        <taxon>Helotiales</taxon>
        <taxon>Hyaloscyphaceae</taxon>
        <taxon>Hyaloscypha</taxon>
    </lineage>
</organism>